<dbReference type="PANTHER" id="PTHR37937:SF1">
    <property type="entry name" value="CONJUGATIVE TRANSFER: DNA TRANSPORT"/>
    <property type="match status" value="1"/>
</dbReference>
<evidence type="ECO:0008006" key="9">
    <source>
        <dbReference type="Google" id="ProtNLM"/>
    </source>
</evidence>
<dbReference type="InterPro" id="IPR027417">
    <property type="entry name" value="P-loop_NTPase"/>
</dbReference>
<dbReference type="AlphaFoldDB" id="A0A2C8FA99"/>
<dbReference type="InterPro" id="IPR051539">
    <property type="entry name" value="T4SS-coupling_protein"/>
</dbReference>
<keyword evidence="3" id="KW-1003">Cell membrane</keyword>
<dbReference type="Pfam" id="PF02534">
    <property type="entry name" value="T4SS-DNA_transf"/>
    <property type="match status" value="1"/>
</dbReference>
<dbReference type="SUPFAM" id="SSF52540">
    <property type="entry name" value="P-loop containing nucleoside triphosphate hydrolases"/>
    <property type="match status" value="1"/>
</dbReference>
<evidence type="ECO:0000256" key="5">
    <source>
        <dbReference type="ARBA" id="ARBA00022989"/>
    </source>
</evidence>
<dbReference type="PANTHER" id="PTHR37937">
    <property type="entry name" value="CONJUGATIVE TRANSFER: DNA TRANSPORT"/>
    <property type="match status" value="1"/>
</dbReference>
<keyword evidence="4" id="KW-0812">Transmembrane</keyword>
<evidence type="ECO:0000256" key="1">
    <source>
        <dbReference type="ARBA" id="ARBA00004651"/>
    </source>
</evidence>
<evidence type="ECO:0000256" key="2">
    <source>
        <dbReference type="ARBA" id="ARBA00008806"/>
    </source>
</evidence>
<dbReference type="EMBL" id="LT907975">
    <property type="protein sequence ID" value="SOB58957.1"/>
    <property type="molecule type" value="Genomic_DNA"/>
</dbReference>
<sequence>MNYYEMNKYDLDRQLADTDFAAFDEQDNNGSHIFIGASLPDYRLPSLHMIAENNAHPVVIGSTGSHKTTAGIIPNILWKQGSFVAVDPKGEIAKVVGPYLRSCGFEIVIFDPYQVGGFPSATYDPIVLLIPSDPEFADKVNQIVDALLVPPVSGEPHWVNAARNLLAGVIAYVVENKNEVSSLARAHDILQGGISVVSKIAKGLLSIGDTESLAWRKLGRYAEYNPENREAQSILSTLLTQLQFMDSDPIRKTLSYGTFRFEELLNPHAKLAVFITLPPEKLESHNRFQRLLISQVIAEFSRAGGVKNTSTDLYIDEAGTIGTLPMLSQAVGVMRSYGLRIWTFFQTLGQLKRDYPQDWQNFIGNSGTLLLLKVMDNETAQYFSEKLGKLRQFEELSGLSTGNGKLGSTNTWNADAPYQGMRDVLSPEGLCQLPDDVGLVLTDGTPVLFRKTPYYETAPFRDVVA</sequence>
<organism evidence="7 8">
    <name type="scientific">Pseudodesulfovibrio profundus</name>
    <dbReference type="NCBI Taxonomy" id="57320"/>
    <lineage>
        <taxon>Bacteria</taxon>
        <taxon>Pseudomonadati</taxon>
        <taxon>Thermodesulfobacteriota</taxon>
        <taxon>Desulfovibrionia</taxon>
        <taxon>Desulfovibrionales</taxon>
        <taxon>Desulfovibrionaceae</taxon>
    </lineage>
</organism>
<comment type="similarity">
    <text evidence="2">Belongs to the VirD4/TraG family.</text>
</comment>
<evidence type="ECO:0000313" key="8">
    <source>
        <dbReference type="Proteomes" id="UP000219215"/>
    </source>
</evidence>
<dbReference type="InterPro" id="IPR003688">
    <property type="entry name" value="TraG/VirD4"/>
</dbReference>
<gene>
    <name evidence="7" type="ORF">DPRO_2053</name>
</gene>
<dbReference type="KEGG" id="pprf:DPRO_2053"/>
<keyword evidence="6" id="KW-0472">Membrane</keyword>
<keyword evidence="5" id="KW-1133">Transmembrane helix</keyword>
<keyword evidence="8" id="KW-1185">Reference proteome</keyword>
<comment type="subcellular location">
    <subcellularLocation>
        <location evidence="1">Cell membrane</location>
        <topology evidence="1">Multi-pass membrane protein</topology>
    </subcellularLocation>
</comment>
<evidence type="ECO:0000256" key="3">
    <source>
        <dbReference type="ARBA" id="ARBA00022475"/>
    </source>
</evidence>
<evidence type="ECO:0000256" key="4">
    <source>
        <dbReference type="ARBA" id="ARBA00022692"/>
    </source>
</evidence>
<evidence type="ECO:0000313" key="7">
    <source>
        <dbReference type="EMBL" id="SOB58957.1"/>
    </source>
</evidence>
<dbReference type="Proteomes" id="UP000219215">
    <property type="component" value="Chromosome DPRO"/>
</dbReference>
<evidence type="ECO:0000256" key="6">
    <source>
        <dbReference type="ARBA" id="ARBA00023136"/>
    </source>
</evidence>
<dbReference type="Gene3D" id="3.40.50.300">
    <property type="entry name" value="P-loop containing nucleotide triphosphate hydrolases"/>
    <property type="match status" value="1"/>
</dbReference>
<reference evidence="8" key="1">
    <citation type="submission" date="2017-09" db="EMBL/GenBank/DDBJ databases">
        <authorList>
            <person name="Regsiter A."/>
            <person name="William W."/>
        </authorList>
    </citation>
    <scope>NUCLEOTIDE SEQUENCE [LARGE SCALE GENOMIC DNA]</scope>
    <source>
        <strain evidence="8">500-1</strain>
    </source>
</reference>
<proteinExistence type="inferred from homology"/>
<dbReference type="OrthoDB" id="9759295at2"/>
<name>A0A2C8FA99_9BACT</name>
<accession>A0A2C8FA99</accession>
<dbReference type="CDD" id="cd01127">
    <property type="entry name" value="TrwB_TraG_TraD_VirD4"/>
    <property type="match status" value="1"/>
</dbReference>
<protein>
    <recommendedName>
        <fullName evidence="9">Conjugal transfer protein TraG</fullName>
    </recommendedName>
</protein>
<dbReference type="GO" id="GO:0005886">
    <property type="term" value="C:plasma membrane"/>
    <property type="evidence" value="ECO:0007669"/>
    <property type="project" value="UniProtKB-SubCell"/>
</dbReference>